<gene>
    <name evidence="1" type="ORF">LCGC14_2055850</name>
</gene>
<proteinExistence type="predicted"/>
<dbReference type="AlphaFoldDB" id="A0A0F9HJN3"/>
<organism evidence="1">
    <name type="scientific">marine sediment metagenome</name>
    <dbReference type="NCBI Taxonomy" id="412755"/>
    <lineage>
        <taxon>unclassified sequences</taxon>
        <taxon>metagenomes</taxon>
        <taxon>ecological metagenomes</taxon>
    </lineage>
</organism>
<protein>
    <submittedName>
        <fullName evidence="1">Uncharacterized protein</fullName>
    </submittedName>
</protein>
<dbReference type="EMBL" id="LAZR01024377">
    <property type="protein sequence ID" value="KKL75342.1"/>
    <property type="molecule type" value="Genomic_DNA"/>
</dbReference>
<name>A0A0F9HJN3_9ZZZZ</name>
<comment type="caution">
    <text evidence="1">The sequence shown here is derived from an EMBL/GenBank/DDBJ whole genome shotgun (WGS) entry which is preliminary data.</text>
</comment>
<evidence type="ECO:0000313" key="1">
    <source>
        <dbReference type="EMBL" id="KKL75342.1"/>
    </source>
</evidence>
<reference evidence="1" key="1">
    <citation type="journal article" date="2015" name="Nature">
        <title>Complex archaea that bridge the gap between prokaryotes and eukaryotes.</title>
        <authorList>
            <person name="Spang A."/>
            <person name="Saw J.H."/>
            <person name="Jorgensen S.L."/>
            <person name="Zaremba-Niedzwiedzka K."/>
            <person name="Martijn J."/>
            <person name="Lind A.E."/>
            <person name="van Eijk R."/>
            <person name="Schleper C."/>
            <person name="Guy L."/>
            <person name="Ettema T.J."/>
        </authorList>
    </citation>
    <scope>NUCLEOTIDE SEQUENCE</scope>
</reference>
<accession>A0A0F9HJN3</accession>
<sequence>MRFKAILILYFSFQHFQLIFSLSVKEKVILQMVNYKKIQRMKERRLHLKKLDNLSSKDVAENKDEFFFFSKAFDDNTQWILLPFVAYNIFSSPEATIFTMYIEDAEKYFVIEGKLSKIFISIKANLREEPICKNVHNLLRAEESNIIEELKKAMKTVCNNLETDNAPEMIWYNQITLVEVDLLDLKSYGDKLDNSIIIIEKKQRISKDNKILTPIIKFPTLYIQNLRLMRKISGLKLTKSFF</sequence>